<evidence type="ECO:0000313" key="1">
    <source>
        <dbReference type="EMBL" id="CAB9528280.1"/>
    </source>
</evidence>
<comment type="caution">
    <text evidence="1">The sequence shown here is derived from an EMBL/GenBank/DDBJ whole genome shotgun (WGS) entry which is preliminary data.</text>
</comment>
<dbReference type="AlphaFoldDB" id="A0A9N8HXE0"/>
<dbReference type="EMBL" id="CAICTM010002187">
    <property type="protein sequence ID" value="CAB9528280.1"/>
    <property type="molecule type" value="Genomic_DNA"/>
</dbReference>
<gene>
    <name evidence="1" type="ORF">SEMRO_2189_G318280.1</name>
</gene>
<proteinExistence type="predicted"/>
<dbReference type="Proteomes" id="UP001153069">
    <property type="component" value="Unassembled WGS sequence"/>
</dbReference>
<accession>A0A9N8HXE0</accession>
<protein>
    <submittedName>
        <fullName evidence="1">Uncharacterized protein</fullName>
    </submittedName>
</protein>
<name>A0A9N8HXE0_9STRA</name>
<reference evidence="1" key="1">
    <citation type="submission" date="2020-06" db="EMBL/GenBank/DDBJ databases">
        <authorList>
            <consortium name="Plant Systems Biology data submission"/>
        </authorList>
    </citation>
    <scope>NUCLEOTIDE SEQUENCE</scope>
    <source>
        <strain evidence="1">D6</strain>
    </source>
</reference>
<sequence>MICSAARRYTLRALSRGGAPRTRTSSVVPSTSSAAVWYRTHMNHGGDPNLKDVSATAPGPRSAGIGLGLEGATGLHNILRLLESSHGPHAVALPSSQGFAWHPEAKIWTHNDTEGWILTSIDSSSTEQQSSRTATMTTPSVQWLIFSDARTALAKVMGMDGLPRYLSILQLDEHKPHNDGWRIVREVISAGGRNYPSKSFTQFIDGGSSDHETPQDWQAPAGHFLEIPMTTYLDGVLTQTIHGFEASQHDDIVSIDVLPCGNAAAAVVRVGNGNQSQVFEDHLLLGRSKGVEDWNYWRILSKTFSPHPWPQDDDDLNSTTSKTTTI</sequence>
<evidence type="ECO:0000313" key="2">
    <source>
        <dbReference type="Proteomes" id="UP001153069"/>
    </source>
</evidence>
<organism evidence="1 2">
    <name type="scientific">Seminavis robusta</name>
    <dbReference type="NCBI Taxonomy" id="568900"/>
    <lineage>
        <taxon>Eukaryota</taxon>
        <taxon>Sar</taxon>
        <taxon>Stramenopiles</taxon>
        <taxon>Ochrophyta</taxon>
        <taxon>Bacillariophyta</taxon>
        <taxon>Bacillariophyceae</taxon>
        <taxon>Bacillariophycidae</taxon>
        <taxon>Naviculales</taxon>
        <taxon>Naviculaceae</taxon>
        <taxon>Seminavis</taxon>
    </lineage>
</organism>
<dbReference type="OrthoDB" id="46987at2759"/>
<keyword evidence="2" id="KW-1185">Reference proteome</keyword>